<reference evidence="2 3" key="1">
    <citation type="journal article" date="2014" name="PLoS ONE">
        <title>Genome Information of Methylobacterium oryzae, a Plant-Probiotic Methylotroph in the Phyllosphere.</title>
        <authorList>
            <person name="Kwak M.J."/>
            <person name="Jeong H."/>
            <person name="Madhaiyan M."/>
            <person name="Lee Y."/>
            <person name="Sa T.M."/>
            <person name="Oh T.K."/>
            <person name="Kim J.F."/>
        </authorList>
    </citation>
    <scope>NUCLEOTIDE SEQUENCE [LARGE SCALE GENOMIC DNA]</scope>
    <source>
        <strain evidence="2 3">CBMB20</strain>
    </source>
</reference>
<protein>
    <submittedName>
        <fullName evidence="2">Protein of unassigned function</fullName>
    </submittedName>
</protein>
<name>A0A089NRG3_9HYPH</name>
<dbReference type="AlphaFoldDB" id="A0A089NRG3"/>
<dbReference type="EMBL" id="CP003811">
    <property type="protein sequence ID" value="AIQ89972.1"/>
    <property type="molecule type" value="Genomic_DNA"/>
</dbReference>
<proteinExistence type="predicted"/>
<dbReference type="KEGG" id="mor:MOC_2217"/>
<organism evidence="2 3">
    <name type="scientific">Methylobacterium oryzae CBMB20</name>
    <dbReference type="NCBI Taxonomy" id="693986"/>
    <lineage>
        <taxon>Bacteria</taxon>
        <taxon>Pseudomonadati</taxon>
        <taxon>Pseudomonadota</taxon>
        <taxon>Alphaproteobacteria</taxon>
        <taxon>Hyphomicrobiales</taxon>
        <taxon>Methylobacteriaceae</taxon>
        <taxon>Methylobacterium</taxon>
    </lineage>
</organism>
<gene>
    <name evidence="2" type="ORF">MOC_2217</name>
</gene>
<evidence type="ECO:0000313" key="2">
    <source>
        <dbReference type="EMBL" id="AIQ89972.1"/>
    </source>
</evidence>
<keyword evidence="3" id="KW-1185">Reference proteome</keyword>
<evidence type="ECO:0000256" key="1">
    <source>
        <dbReference type="SAM" id="MobiDB-lite"/>
    </source>
</evidence>
<feature type="region of interest" description="Disordered" evidence="1">
    <location>
        <begin position="10"/>
        <end position="47"/>
    </location>
</feature>
<dbReference type="Proteomes" id="UP000029492">
    <property type="component" value="Chromosome"/>
</dbReference>
<dbReference type="HOGENOM" id="CLU_3170144_0_0_5"/>
<sequence length="47" mass="5097">MPEFYIRGLGEGLYPRSDGSQGADRDRPVTFAPSRFPPGVSRRAAAS</sequence>
<accession>A0A089NRG3</accession>
<dbReference type="STRING" id="693986.MOC_2217"/>
<evidence type="ECO:0000313" key="3">
    <source>
        <dbReference type="Proteomes" id="UP000029492"/>
    </source>
</evidence>